<feature type="region of interest" description="Disordered" evidence="2">
    <location>
        <begin position="137"/>
        <end position="171"/>
    </location>
</feature>
<evidence type="ECO:0000256" key="2">
    <source>
        <dbReference type="SAM" id="MobiDB-lite"/>
    </source>
</evidence>
<reference evidence="4 5" key="1">
    <citation type="submission" date="2024-01" db="EMBL/GenBank/DDBJ databases">
        <authorList>
            <person name="Waweru B."/>
        </authorList>
    </citation>
    <scope>NUCLEOTIDE SEQUENCE [LARGE SCALE GENOMIC DNA]</scope>
</reference>
<accession>A0AAV1RU11</accession>
<keyword evidence="1" id="KW-0175">Coiled coil</keyword>
<name>A0AAV1RU11_9ROSI</name>
<protein>
    <recommendedName>
        <fullName evidence="3">Myb/SANT-like DNA-binding domain-containing protein</fullName>
    </recommendedName>
</protein>
<feature type="compositionally biased region" description="Acidic residues" evidence="2">
    <location>
        <begin position="332"/>
        <end position="359"/>
    </location>
</feature>
<dbReference type="PANTHER" id="PTHR46327">
    <property type="entry name" value="F16F4.11 PROTEIN-RELATED"/>
    <property type="match status" value="1"/>
</dbReference>
<dbReference type="InterPro" id="IPR044822">
    <property type="entry name" value="Myb_DNA-bind_4"/>
</dbReference>
<dbReference type="EMBL" id="CAWUPB010001157">
    <property type="protein sequence ID" value="CAK7339325.1"/>
    <property type="molecule type" value="Genomic_DNA"/>
</dbReference>
<dbReference type="Pfam" id="PF13837">
    <property type="entry name" value="Myb_DNA-bind_4"/>
    <property type="match status" value="1"/>
</dbReference>
<evidence type="ECO:0000256" key="1">
    <source>
        <dbReference type="SAM" id="Coils"/>
    </source>
</evidence>
<dbReference type="Proteomes" id="UP001314170">
    <property type="component" value="Unassembled WGS sequence"/>
</dbReference>
<evidence type="ECO:0000313" key="5">
    <source>
        <dbReference type="Proteomes" id="UP001314170"/>
    </source>
</evidence>
<sequence>MEESGMIQVVIIGVNAFLSIEIYEIWDFSSSSVTEFTCPLKRILGFWDSGIKCVDMDNSGLGGRFLTGPSGDLLDLESPIHRHQQSQLGHPSLAHQHQMNLMGCFDNDHQPIGLMEVKGSTSKGYNFGKGKAVSPFNGAHSGDVSEDDDQSFMEDGNVENSTGTKGKKGTPWQRMKWTDNIVRLLIAVVACVGDDGTFDGVEGLKRKSGLLQKKGKWKMVSKLMISKGCHVSPQQCEDKFNDLNKRYKRLNEILGRGTSCIVVENPALMDSMSHLSSKAKDDVRKILSSKHLFYKEICAYHNGQRIPNCQDLDLQGCSLPLESCSKDNNGSAEDEAEGDDDSDDDESDNEEDNNADEDGERVGQLCEGKVNDEHAPFVSPWERKEWIKKQRLQLLEQKVNIQAQAFELEKQRFKWLRYCSKKDKEFERLRLENERMKLENEQSALQLRQKQLEMDFRTSEPSFDPACLGIDRVQGRDQIDLGRPQ</sequence>
<evidence type="ECO:0000259" key="3">
    <source>
        <dbReference type="Pfam" id="PF13837"/>
    </source>
</evidence>
<feature type="domain" description="Myb/SANT-like DNA-binding" evidence="3">
    <location>
        <begin position="174"/>
        <end position="264"/>
    </location>
</feature>
<keyword evidence="5" id="KW-1185">Reference proteome</keyword>
<evidence type="ECO:0000313" key="4">
    <source>
        <dbReference type="EMBL" id="CAK7339325.1"/>
    </source>
</evidence>
<organism evidence="4 5">
    <name type="scientific">Dovyalis caffra</name>
    <dbReference type="NCBI Taxonomy" id="77055"/>
    <lineage>
        <taxon>Eukaryota</taxon>
        <taxon>Viridiplantae</taxon>
        <taxon>Streptophyta</taxon>
        <taxon>Embryophyta</taxon>
        <taxon>Tracheophyta</taxon>
        <taxon>Spermatophyta</taxon>
        <taxon>Magnoliopsida</taxon>
        <taxon>eudicotyledons</taxon>
        <taxon>Gunneridae</taxon>
        <taxon>Pentapetalae</taxon>
        <taxon>rosids</taxon>
        <taxon>fabids</taxon>
        <taxon>Malpighiales</taxon>
        <taxon>Salicaceae</taxon>
        <taxon>Flacourtieae</taxon>
        <taxon>Dovyalis</taxon>
    </lineage>
</organism>
<feature type="coiled-coil region" evidence="1">
    <location>
        <begin position="419"/>
        <end position="455"/>
    </location>
</feature>
<proteinExistence type="predicted"/>
<dbReference type="Gene3D" id="1.10.10.60">
    <property type="entry name" value="Homeodomain-like"/>
    <property type="match status" value="1"/>
</dbReference>
<feature type="region of interest" description="Disordered" evidence="2">
    <location>
        <begin position="326"/>
        <end position="361"/>
    </location>
</feature>
<dbReference type="AlphaFoldDB" id="A0AAV1RU11"/>
<gene>
    <name evidence="4" type="ORF">DCAF_LOCUS14376</name>
</gene>
<comment type="caution">
    <text evidence="4">The sequence shown here is derived from an EMBL/GenBank/DDBJ whole genome shotgun (WGS) entry which is preliminary data.</text>
</comment>
<dbReference type="PANTHER" id="PTHR46327:SF9">
    <property type="entry name" value="MYB_SANT-LIKE DNA-BINDING DOMAIN-CONTAINING PROTEIN"/>
    <property type="match status" value="1"/>
</dbReference>